<dbReference type="CDD" id="cd03859">
    <property type="entry name" value="M14_CPT"/>
    <property type="match status" value="1"/>
</dbReference>
<comment type="caution">
    <text evidence="10">The sequence shown here is derived from an EMBL/GenBank/DDBJ whole genome shotgun (WGS) entry which is preliminary data.</text>
</comment>
<evidence type="ECO:0000313" key="11">
    <source>
        <dbReference type="Proteomes" id="UP001551482"/>
    </source>
</evidence>
<evidence type="ECO:0000256" key="2">
    <source>
        <dbReference type="ARBA" id="ARBA00005988"/>
    </source>
</evidence>
<keyword evidence="5" id="KW-0378">Hydrolase</keyword>
<dbReference type="GO" id="GO:0004180">
    <property type="term" value="F:carboxypeptidase activity"/>
    <property type="evidence" value="ECO:0007669"/>
    <property type="project" value="UniProtKB-KW"/>
</dbReference>
<evidence type="ECO:0000256" key="3">
    <source>
        <dbReference type="ARBA" id="ARBA00022670"/>
    </source>
</evidence>
<keyword evidence="7" id="KW-0482">Metalloprotease</keyword>
<comment type="similarity">
    <text evidence="2 8">Belongs to the peptidase M14 family.</text>
</comment>
<evidence type="ECO:0000256" key="5">
    <source>
        <dbReference type="ARBA" id="ARBA00022801"/>
    </source>
</evidence>
<evidence type="ECO:0000313" key="10">
    <source>
        <dbReference type="EMBL" id="MEU8132657.1"/>
    </source>
</evidence>
<dbReference type="InterPro" id="IPR000834">
    <property type="entry name" value="Peptidase_M14"/>
</dbReference>
<dbReference type="Proteomes" id="UP001551482">
    <property type="component" value="Unassembled WGS sequence"/>
</dbReference>
<dbReference type="PROSITE" id="PS00132">
    <property type="entry name" value="CARBOXYPEPT_ZN_1"/>
    <property type="match status" value="1"/>
</dbReference>
<gene>
    <name evidence="10" type="ORF">AB0C36_04025</name>
</gene>
<dbReference type="Gene3D" id="3.40.630.10">
    <property type="entry name" value="Zn peptidases"/>
    <property type="match status" value="1"/>
</dbReference>
<feature type="active site" description="Proton donor/acceptor" evidence="8">
    <location>
        <position position="379"/>
    </location>
</feature>
<dbReference type="Pfam" id="PF00246">
    <property type="entry name" value="Peptidase_M14"/>
    <property type="match status" value="1"/>
</dbReference>
<evidence type="ECO:0000256" key="4">
    <source>
        <dbReference type="ARBA" id="ARBA00022723"/>
    </source>
</evidence>
<protein>
    <submittedName>
        <fullName evidence="10">M14 family zinc carboxypeptidase</fullName>
    </submittedName>
</protein>
<sequence length="1045" mass="112222">MPGAQAAEEADSSFPIVTKVADVKLPQSGEAGKKAYLATFEAKDAEKVFALGIDRTETPMNATADGKVAAELVLSEAEAAKLTKAGVNVQVRGGQSAAGARSATAAEGVYKRYAGEDGLAAELLEVSQANPGITKLVSIGKTTLGQDILAIKVSKDAKTKRDGDKPPVVYMSNQHAREWITPEMNRRLLHYYVDGYKNGDQEIKKIVNSTELWFVLSSNPDGYEWTWQPEQRQWRKTLRDNDGNGVITSADGVDPNRNFPYKWGYDNEGSSPDPFNETYRGPGPGSEPETKAIDALMAKIDPRFVVNYHSAAQLLLYGVGWQVSTPSPDDNIAKALAGDHNTPAIPGFESQLGAALYTTNGETDGFVDVVHEGIAFTPEMSTCETASNWDPNDAWEPDACESIFTFPDDETLIQREFVNNIPFALSVAKSAPQPDEPVSSIGWTAPDLAIHKFDTSYAEKGDEQPVAVDAKQKLSDVKINYKVNGGKTKTDGVQRWDGGEKYGTEDGKAWYRQYRGSVDNSKPGDSVEVWYTAKKPGKGKVESEHFTYKVATGIEQGADVLVIANEDYKGVNPTYPPGTNAPKYANEYLDAVRAAGSKPALWDVDQQGVPDALGVLGHFKAVVWYLGDNRLTQDAADEFVPVGSTQLVPDAQVADRAFQLTMEVRDYLNEGGKLLYSGETSAYYGPLRGVNGGGIYYGLKGEPQTPCRITTSYRDDCEILSDDFTQYYLGAYDRGSVNGVNGVVGTQPPLAGVNVGLPGAASNPINEAGGFLTTSTVLPPAQFPQFTSYAAAEYAGVPSGPFTPYEGVKYVAGPHQDDVYMRLTRTIDLTGVTAADAAKLTAQMSWDVEEGYDNVIVEAHTVGQDDWTTLPDLNGRSSQAAPAECEAGFYLKDHPFLAHYLTLTNPCTPSGTSGAWNAFTANSGGWQSVAFDLSPYAGKQIEVSFSYVTDPSAGGTGVFVDDTKIVTAGGVLESEGFEAGLGPWTLAGAPPGDHSPAAFLHTNSVFGNSVVATEDTMLFGFGLEQLPTQAEKNAVLTRAIHHLLG</sequence>
<evidence type="ECO:0000259" key="9">
    <source>
        <dbReference type="PROSITE" id="PS52035"/>
    </source>
</evidence>
<accession>A0ABV3DB60</accession>
<dbReference type="PRINTS" id="PR00765">
    <property type="entry name" value="CRBOXYPTASEA"/>
</dbReference>
<dbReference type="RefSeq" id="WP_358348819.1">
    <property type="nucleotide sequence ID" value="NZ_JBEZFP010000006.1"/>
</dbReference>
<evidence type="ECO:0000256" key="7">
    <source>
        <dbReference type="ARBA" id="ARBA00023049"/>
    </source>
</evidence>
<reference evidence="10 11" key="1">
    <citation type="submission" date="2024-06" db="EMBL/GenBank/DDBJ databases">
        <title>The Natural Products Discovery Center: Release of the First 8490 Sequenced Strains for Exploring Actinobacteria Biosynthetic Diversity.</title>
        <authorList>
            <person name="Kalkreuter E."/>
            <person name="Kautsar S.A."/>
            <person name="Yang D."/>
            <person name="Bader C.D."/>
            <person name="Teijaro C.N."/>
            <person name="Fluegel L."/>
            <person name="Davis C.M."/>
            <person name="Simpson J.R."/>
            <person name="Lauterbach L."/>
            <person name="Steele A.D."/>
            <person name="Gui C."/>
            <person name="Meng S."/>
            <person name="Li G."/>
            <person name="Viehrig K."/>
            <person name="Ye F."/>
            <person name="Su P."/>
            <person name="Kiefer A.F."/>
            <person name="Nichols A."/>
            <person name="Cepeda A.J."/>
            <person name="Yan W."/>
            <person name="Fan B."/>
            <person name="Jiang Y."/>
            <person name="Adhikari A."/>
            <person name="Zheng C.-J."/>
            <person name="Schuster L."/>
            <person name="Cowan T.M."/>
            <person name="Smanski M.J."/>
            <person name="Chevrette M.G."/>
            <person name="De Carvalho L.P.S."/>
            <person name="Shen B."/>
        </authorList>
    </citation>
    <scope>NUCLEOTIDE SEQUENCE [LARGE SCALE GENOMIC DNA]</scope>
    <source>
        <strain evidence="10 11">NPDC048946</strain>
    </source>
</reference>
<keyword evidence="4" id="KW-0479">Metal-binding</keyword>
<dbReference type="PROSITE" id="PS52035">
    <property type="entry name" value="PEPTIDASE_M14"/>
    <property type="match status" value="1"/>
</dbReference>
<name>A0ABV3DB60_9ACTN</name>
<feature type="domain" description="Peptidase M14" evidence="9">
    <location>
        <begin position="112"/>
        <end position="431"/>
    </location>
</feature>
<keyword evidence="10" id="KW-0121">Carboxypeptidase</keyword>
<dbReference type="SMART" id="SM00631">
    <property type="entry name" value="Zn_pept"/>
    <property type="match status" value="1"/>
</dbReference>
<evidence type="ECO:0000256" key="6">
    <source>
        <dbReference type="ARBA" id="ARBA00022833"/>
    </source>
</evidence>
<organism evidence="10 11">
    <name type="scientific">Streptodolium elevatio</name>
    <dbReference type="NCBI Taxonomy" id="3157996"/>
    <lineage>
        <taxon>Bacteria</taxon>
        <taxon>Bacillati</taxon>
        <taxon>Actinomycetota</taxon>
        <taxon>Actinomycetes</taxon>
        <taxon>Kitasatosporales</taxon>
        <taxon>Streptomycetaceae</taxon>
        <taxon>Streptodolium</taxon>
    </lineage>
</organism>
<dbReference type="PANTHER" id="PTHR11705:SF143">
    <property type="entry name" value="SLL0236 PROTEIN"/>
    <property type="match status" value="1"/>
</dbReference>
<dbReference type="EMBL" id="JBEZFP010000006">
    <property type="protein sequence ID" value="MEU8132657.1"/>
    <property type="molecule type" value="Genomic_DNA"/>
</dbReference>
<keyword evidence="3" id="KW-0645">Protease</keyword>
<dbReference type="Pfam" id="PF20773">
    <property type="entry name" value="InhA-like_MAM"/>
    <property type="match status" value="1"/>
</dbReference>
<keyword evidence="11" id="KW-1185">Reference proteome</keyword>
<dbReference type="InterPro" id="IPR033810">
    <property type="entry name" value="Carboxypeptidase_T"/>
</dbReference>
<proteinExistence type="inferred from homology"/>
<dbReference type="SUPFAM" id="SSF53187">
    <property type="entry name" value="Zn-dependent exopeptidases"/>
    <property type="match status" value="1"/>
</dbReference>
<dbReference type="PANTHER" id="PTHR11705">
    <property type="entry name" value="PROTEASE FAMILY M14 CARBOXYPEPTIDASE A,B"/>
    <property type="match status" value="1"/>
</dbReference>
<comment type="cofactor">
    <cofactor evidence="1">
        <name>Zn(2+)</name>
        <dbReference type="ChEBI" id="CHEBI:29105"/>
    </cofactor>
</comment>
<evidence type="ECO:0000256" key="8">
    <source>
        <dbReference type="PROSITE-ProRule" id="PRU01379"/>
    </source>
</evidence>
<evidence type="ECO:0000256" key="1">
    <source>
        <dbReference type="ARBA" id="ARBA00001947"/>
    </source>
</evidence>
<dbReference type="InterPro" id="IPR057246">
    <property type="entry name" value="CARBOXYPEPT_ZN_1"/>
</dbReference>
<keyword evidence="6" id="KW-0862">Zinc</keyword>